<proteinExistence type="predicted"/>
<evidence type="ECO:0000256" key="1">
    <source>
        <dbReference type="SAM" id="MobiDB-lite"/>
    </source>
</evidence>
<evidence type="ECO:0000313" key="3">
    <source>
        <dbReference type="Proteomes" id="UP001362999"/>
    </source>
</evidence>
<dbReference type="Proteomes" id="UP001362999">
    <property type="component" value="Unassembled WGS sequence"/>
</dbReference>
<feature type="region of interest" description="Disordered" evidence="1">
    <location>
        <begin position="179"/>
        <end position="203"/>
    </location>
</feature>
<dbReference type="EMBL" id="JAWWNJ010000045">
    <property type="protein sequence ID" value="KAK7018978.1"/>
    <property type="molecule type" value="Genomic_DNA"/>
</dbReference>
<dbReference type="InterPro" id="IPR036397">
    <property type="entry name" value="RNaseH_sf"/>
</dbReference>
<keyword evidence="3" id="KW-1185">Reference proteome</keyword>
<sequence>MTTRLQNLAWSTYTPETEEIVRPLQLAQWRKTVNDSADACASTQMKESWRKDAQETHTTKVSAYEQNFEHLFMYSDGSLLKSREQGKRCVGYGVVGYHREIEQLVRIGQNGVEIRGIRRRDAGTCRDLHGRHTTHWILGILTLPKAAAAHLEIKHLHLKISTQIIPLTTIFDTHRWPDTRTEIRTPPRGISNKNPEDPIDIDRSPGHQGIALNERADEFAKQAPKKWCANEATTLTQAKRAVEPRC</sequence>
<comment type="caution">
    <text evidence="2">The sequence shown here is derived from an EMBL/GenBank/DDBJ whole genome shotgun (WGS) entry which is preliminary data.</text>
</comment>
<feature type="compositionally biased region" description="Basic and acidic residues" evidence="1">
    <location>
        <begin position="194"/>
        <end position="203"/>
    </location>
</feature>
<reference evidence="2 3" key="1">
    <citation type="journal article" date="2024" name="J Genomics">
        <title>Draft genome sequencing and assembly of Favolaschia claudopus CIRM-BRFM 2984 isolated from oak limbs.</title>
        <authorList>
            <person name="Navarro D."/>
            <person name="Drula E."/>
            <person name="Chaduli D."/>
            <person name="Cazenave R."/>
            <person name="Ahrendt S."/>
            <person name="Wang J."/>
            <person name="Lipzen A."/>
            <person name="Daum C."/>
            <person name="Barry K."/>
            <person name="Grigoriev I.V."/>
            <person name="Favel A."/>
            <person name="Rosso M.N."/>
            <person name="Martin F."/>
        </authorList>
    </citation>
    <scope>NUCLEOTIDE SEQUENCE [LARGE SCALE GENOMIC DNA]</scope>
    <source>
        <strain evidence="2 3">CIRM-BRFM 2984</strain>
    </source>
</reference>
<evidence type="ECO:0008006" key="4">
    <source>
        <dbReference type="Google" id="ProtNLM"/>
    </source>
</evidence>
<dbReference type="Gene3D" id="3.30.420.10">
    <property type="entry name" value="Ribonuclease H-like superfamily/Ribonuclease H"/>
    <property type="match status" value="1"/>
</dbReference>
<dbReference type="GO" id="GO:0003676">
    <property type="term" value="F:nucleic acid binding"/>
    <property type="evidence" value="ECO:0007669"/>
    <property type="project" value="InterPro"/>
</dbReference>
<organism evidence="2 3">
    <name type="scientific">Favolaschia claudopus</name>
    <dbReference type="NCBI Taxonomy" id="2862362"/>
    <lineage>
        <taxon>Eukaryota</taxon>
        <taxon>Fungi</taxon>
        <taxon>Dikarya</taxon>
        <taxon>Basidiomycota</taxon>
        <taxon>Agaricomycotina</taxon>
        <taxon>Agaricomycetes</taxon>
        <taxon>Agaricomycetidae</taxon>
        <taxon>Agaricales</taxon>
        <taxon>Marasmiineae</taxon>
        <taxon>Mycenaceae</taxon>
        <taxon>Favolaschia</taxon>
    </lineage>
</organism>
<name>A0AAW0AZB8_9AGAR</name>
<accession>A0AAW0AZB8</accession>
<evidence type="ECO:0000313" key="2">
    <source>
        <dbReference type="EMBL" id="KAK7018978.1"/>
    </source>
</evidence>
<gene>
    <name evidence="2" type="ORF">R3P38DRAFT_1282435</name>
</gene>
<dbReference type="AlphaFoldDB" id="A0AAW0AZB8"/>
<protein>
    <recommendedName>
        <fullName evidence="4">RNase H type-1 domain-containing protein</fullName>
    </recommendedName>
</protein>